<dbReference type="AlphaFoldDB" id="A0A9D1HNJ2"/>
<keyword evidence="1" id="KW-0175">Coiled coil</keyword>
<dbReference type="Pfam" id="PF07751">
    <property type="entry name" value="Abi_2"/>
    <property type="match status" value="1"/>
</dbReference>
<evidence type="ECO:0000256" key="1">
    <source>
        <dbReference type="SAM" id="Coils"/>
    </source>
</evidence>
<reference evidence="2" key="1">
    <citation type="submission" date="2020-10" db="EMBL/GenBank/DDBJ databases">
        <authorList>
            <person name="Gilroy R."/>
        </authorList>
    </citation>
    <scope>NUCLEOTIDE SEQUENCE</scope>
    <source>
        <strain evidence="2">CHK195-11698</strain>
    </source>
</reference>
<accession>A0A9D1HNJ2</accession>
<dbReference type="InterPro" id="IPR011664">
    <property type="entry name" value="Abi_system_AbiD/AbiF-like"/>
</dbReference>
<evidence type="ECO:0000313" key="3">
    <source>
        <dbReference type="Proteomes" id="UP000824175"/>
    </source>
</evidence>
<sequence>MKNLELFNTFEKQNSFFQSEIALTSALTTYLRKIGDGSKEDIYARLEDLIELDYDDFVQYFSEPRHLANHAVEETVYQVIADKRLLSIQEAQNEVHHYGYLLDILEKSSRLAALQTASELSDKISDPETFAKLLAKYMVYHGITKKDLTKRIPAVYPQLCEMIDHRQDPDSLHTINDELMAYERMQKQYEDHKILSRLLQKAQRKFRHIQKRRMDAQDKMNCLLLLEKSLKDKMQSFQPLSAPSKEAFDHYFDTLQQEVIRLSQIPDVRIEPEKPEKPPVSDQDVQLIERFYTDHHLAFKKNQLMDELSEFPELPVYFQRYEGILSIQETEEKLKALDELESDINEDNHKKSDGLVRLTQILKQYHTELLEAMTPPEPAKPEKMSEPVVIPVKESSDQFLKIGKFLVVKGSDSPNPLNISQLARLVSDDSQDKIGLLEKLIFQIGYDKVHAYLSKHPHIHIYDLESIIKTDRQLRFEYQKRLEEIEMYFRSSLTYYLTNKYDKKYKMAYHDGYFYYRAYLDKSLFNDKEEHYNLISQLNDRIDNELKNNQQVTEEYRQYRYSLNFATAAGIMPFGWVLNLFQILNLPDRVSYLARYFQGLSVQTFYAWMISLNNLRNRCAHYQSLYRLSSFKELRPIMTKDKDANNQDRQHKSTTLFYYTLIMIRLCPDILSAEDFIDSLTILFRKAHRENYTFDLEKDYSFPANWQHVLEVEKSARIGAM</sequence>
<evidence type="ECO:0000313" key="2">
    <source>
        <dbReference type="EMBL" id="HIU13381.1"/>
    </source>
</evidence>
<dbReference type="EMBL" id="DVMJ01000040">
    <property type="protein sequence ID" value="HIU13381.1"/>
    <property type="molecule type" value="Genomic_DNA"/>
</dbReference>
<gene>
    <name evidence="2" type="ORF">IAD15_04855</name>
</gene>
<protein>
    <submittedName>
        <fullName evidence="2">Abi family protein</fullName>
    </submittedName>
</protein>
<reference evidence="2" key="2">
    <citation type="journal article" date="2021" name="PeerJ">
        <title>Extensive microbial diversity within the chicken gut microbiome revealed by metagenomics and culture.</title>
        <authorList>
            <person name="Gilroy R."/>
            <person name="Ravi A."/>
            <person name="Getino M."/>
            <person name="Pursley I."/>
            <person name="Horton D.L."/>
            <person name="Alikhan N.F."/>
            <person name="Baker D."/>
            <person name="Gharbi K."/>
            <person name="Hall N."/>
            <person name="Watson M."/>
            <person name="Adriaenssens E.M."/>
            <person name="Foster-Nyarko E."/>
            <person name="Jarju S."/>
            <person name="Secka A."/>
            <person name="Antonio M."/>
            <person name="Oren A."/>
            <person name="Chaudhuri R.R."/>
            <person name="La Ragione R."/>
            <person name="Hildebrand F."/>
            <person name="Pallen M.J."/>
        </authorList>
    </citation>
    <scope>NUCLEOTIDE SEQUENCE</scope>
    <source>
        <strain evidence="2">CHK195-11698</strain>
    </source>
</reference>
<comment type="caution">
    <text evidence="2">The sequence shown here is derived from an EMBL/GenBank/DDBJ whole genome shotgun (WGS) entry which is preliminary data.</text>
</comment>
<dbReference type="Proteomes" id="UP000824175">
    <property type="component" value="Unassembled WGS sequence"/>
</dbReference>
<feature type="coiled-coil region" evidence="1">
    <location>
        <begin position="528"/>
        <end position="555"/>
    </location>
</feature>
<proteinExistence type="predicted"/>
<name>A0A9D1HNJ2_9FIRM</name>
<organism evidence="2 3">
    <name type="scientific">Candidatus Fimiplasma intestinipullorum</name>
    <dbReference type="NCBI Taxonomy" id="2840825"/>
    <lineage>
        <taxon>Bacteria</taxon>
        <taxon>Bacillati</taxon>
        <taxon>Bacillota</taxon>
        <taxon>Clostridia</taxon>
        <taxon>Eubacteriales</taxon>
        <taxon>Candidatus Fimiplasma</taxon>
    </lineage>
</organism>